<proteinExistence type="predicted"/>
<name>A0A1J1H672_PLARL</name>
<dbReference type="Proteomes" id="UP000220158">
    <property type="component" value="Chromosome 9"/>
</dbReference>
<dbReference type="KEGG" id="prel:PRELSG_0935500"/>
<protein>
    <recommendedName>
        <fullName evidence="4">Sporozoite surface protein essential for liver stage development</fullName>
    </recommendedName>
</protein>
<evidence type="ECO:0008006" key="4">
    <source>
        <dbReference type="Google" id="ProtNLM"/>
    </source>
</evidence>
<dbReference type="EMBL" id="LN835304">
    <property type="protein sequence ID" value="CRH00251.1"/>
    <property type="molecule type" value="Genomic_DNA"/>
</dbReference>
<sequence>MYRTYSVEPVIYNTYNCVYLKPKKTISSPFYYPLAVTGEYLLSSKTGGCCSSTKKYSLHPTSYFYPYYYYYPAYTTTYSYSSDYSYNEDNSEEKEKNNSEKKKKYEYIDRDKCTHNHLSVESSYVPKRAIYIPPTIIVP</sequence>
<dbReference type="AlphaFoldDB" id="A0A1J1H672"/>
<dbReference type="RefSeq" id="XP_028533255.1">
    <property type="nucleotide sequence ID" value="XM_028676803.1"/>
</dbReference>
<gene>
    <name evidence="2" type="ORF">PRELSG_0935500</name>
</gene>
<organism evidence="2 3">
    <name type="scientific">Plasmodium relictum</name>
    <dbReference type="NCBI Taxonomy" id="85471"/>
    <lineage>
        <taxon>Eukaryota</taxon>
        <taxon>Sar</taxon>
        <taxon>Alveolata</taxon>
        <taxon>Apicomplexa</taxon>
        <taxon>Aconoidasida</taxon>
        <taxon>Haemosporida</taxon>
        <taxon>Plasmodiidae</taxon>
        <taxon>Plasmodium</taxon>
        <taxon>Plasmodium (Haemamoeba)</taxon>
    </lineage>
</organism>
<feature type="region of interest" description="Disordered" evidence="1">
    <location>
        <begin position="84"/>
        <end position="103"/>
    </location>
</feature>
<dbReference type="OrthoDB" id="387505at2759"/>
<evidence type="ECO:0000313" key="3">
    <source>
        <dbReference type="Proteomes" id="UP000220158"/>
    </source>
</evidence>
<accession>A0A1J1H672</accession>
<dbReference type="VEuPathDB" id="PlasmoDB:PRELSG_0935500"/>
<evidence type="ECO:0000313" key="2">
    <source>
        <dbReference type="EMBL" id="CRH00251.1"/>
    </source>
</evidence>
<evidence type="ECO:0000256" key="1">
    <source>
        <dbReference type="SAM" id="MobiDB-lite"/>
    </source>
</evidence>
<reference evidence="2 3" key="1">
    <citation type="submission" date="2015-04" db="EMBL/GenBank/DDBJ databases">
        <authorList>
            <consortium name="Pathogen Informatics"/>
        </authorList>
    </citation>
    <scope>NUCLEOTIDE SEQUENCE [LARGE SCALE GENOMIC DNA]</scope>
    <source>
        <strain evidence="2 3">SGS1</strain>
    </source>
</reference>
<keyword evidence="3" id="KW-1185">Reference proteome</keyword>
<dbReference type="GeneID" id="39736367"/>
<feature type="compositionally biased region" description="Basic and acidic residues" evidence="1">
    <location>
        <begin position="93"/>
        <end position="103"/>
    </location>
</feature>